<name>A0A1B6JRM2_9HEMI</name>
<accession>A0A1B6JRM2</accession>
<gene>
    <name evidence="1" type="ORF">g.46425</name>
</gene>
<feature type="non-terminal residue" evidence="1">
    <location>
        <position position="1"/>
    </location>
</feature>
<sequence length="104" mass="11848">KSTRTLLDCMVLLRRLSTEEIGKYFAVCNVVIAIKKWPNNEAVINTVVPQGNNVKINDIVNSQVNLPHRFLPPRRRHAHVPHHVIYKPPPVYVAKSVDTVPMSF</sequence>
<organism evidence="1">
    <name type="scientific">Homalodisca liturata</name>
    <dbReference type="NCBI Taxonomy" id="320908"/>
    <lineage>
        <taxon>Eukaryota</taxon>
        <taxon>Metazoa</taxon>
        <taxon>Ecdysozoa</taxon>
        <taxon>Arthropoda</taxon>
        <taxon>Hexapoda</taxon>
        <taxon>Insecta</taxon>
        <taxon>Pterygota</taxon>
        <taxon>Neoptera</taxon>
        <taxon>Paraneoptera</taxon>
        <taxon>Hemiptera</taxon>
        <taxon>Auchenorrhyncha</taxon>
        <taxon>Membracoidea</taxon>
        <taxon>Cicadellidae</taxon>
        <taxon>Cicadellinae</taxon>
        <taxon>Proconiini</taxon>
        <taxon>Homalodisca</taxon>
    </lineage>
</organism>
<reference evidence="1" key="1">
    <citation type="submission" date="2015-11" db="EMBL/GenBank/DDBJ databases">
        <title>De novo transcriptome assembly of four potential Pierce s Disease insect vectors from Arizona vineyards.</title>
        <authorList>
            <person name="Tassone E.E."/>
        </authorList>
    </citation>
    <scope>NUCLEOTIDE SEQUENCE</scope>
</reference>
<dbReference type="AlphaFoldDB" id="A0A1B6JRM2"/>
<evidence type="ECO:0000313" key="1">
    <source>
        <dbReference type="EMBL" id="JAT01544.1"/>
    </source>
</evidence>
<proteinExistence type="predicted"/>
<protein>
    <submittedName>
        <fullName evidence="1">Uncharacterized protein</fullName>
    </submittedName>
</protein>
<dbReference type="EMBL" id="GECU01006163">
    <property type="protein sequence ID" value="JAT01544.1"/>
    <property type="molecule type" value="Transcribed_RNA"/>
</dbReference>